<evidence type="ECO:0000313" key="7">
    <source>
        <dbReference type="EMBL" id="KAL3764805.1"/>
    </source>
</evidence>
<evidence type="ECO:0000256" key="2">
    <source>
        <dbReference type="ARBA" id="ARBA00022692"/>
    </source>
</evidence>
<evidence type="ECO:0008006" key="9">
    <source>
        <dbReference type="Google" id="ProtNLM"/>
    </source>
</evidence>
<accession>A0ABD3MWF0</accession>
<reference evidence="7 8" key="1">
    <citation type="submission" date="2024-10" db="EMBL/GenBank/DDBJ databases">
        <title>Updated reference genomes for cyclostephanoid diatoms.</title>
        <authorList>
            <person name="Roberts W.R."/>
            <person name="Alverson A.J."/>
        </authorList>
    </citation>
    <scope>NUCLEOTIDE SEQUENCE [LARGE SCALE GENOMIC DNA]</scope>
    <source>
        <strain evidence="7 8">AJA232-27</strain>
    </source>
</reference>
<dbReference type="EMBL" id="JALLBG020000101">
    <property type="protein sequence ID" value="KAL3764805.1"/>
    <property type="molecule type" value="Genomic_DNA"/>
</dbReference>
<evidence type="ECO:0000256" key="4">
    <source>
        <dbReference type="ARBA" id="ARBA00023136"/>
    </source>
</evidence>
<evidence type="ECO:0000256" key="6">
    <source>
        <dbReference type="SAM" id="Phobius"/>
    </source>
</evidence>
<proteinExistence type="predicted"/>
<organism evidence="7 8">
    <name type="scientific">Discostella pseudostelligera</name>
    <dbReference type="NCBI Taxonomy" id="259834"/>
    <lineage>
        <taxon>Eukaryota</taxon>
        <taxon>Sar</taxon>
        <taxon>Stramenopiles</taxon>
        <taxon>Ochrophyta</taxon>
        <taxon>Bacillariophyta</taxon>
        <taxon>Coscinodiscophyceae</taxon>
        <taxon>Thalassiosirophycidae</taxon>
        <taxon>Stephanodiscales</taxon>
        <taxon>Stephanodiscaceae</taxon>
        <taxon>Discostella</taxon>
    </lineage>
</organism>
<sequence length="253" mass="27833">MLPLRRRTTTLASRLLVFRTRRLQNKQSCRCTSSDKRRSVNSTVRPQTKNIYADNHDVVGVPEPTNYQLYVVALHQAIPFVGFGIMDNAILILAGEAIDVYLGAALGLSTMCAAAIGNIISNWSGVGLGTVIEDAMQNSSTKMKSIPPLPKLTHEQRGLRSVRLSGQLGCAAGLTVGCIIGMIPLLFFPNDHAKDNEKKDSSSDSEDTATSLELKDNQIRQLEKEIHQWKEKHADAIAKLKVLEREKLNGGNR</sequence>
<dbReference type="AlphaFoldDB" id="A0ABD3MWF0"/>
<dbReference type="PANTHER" id="PTHR21706">
    <property type="entry name" value="TRANSMEMBRANE PROTEIN 65"/>
    <property type="match status" value="1"/>
</dbReference>
<gene>
    <name evidence="7" type="ORF">ACHAWU_006222</name>
</gene>
<dbReference type="InterPro" id="IPR019537">
    <property type="entry name" value="TMEM65"/>
</dbReference>
<keyword evidence="3 6" id="KW-1133">Transmembrane helix</keyword>
<evidence type="ECO:0000256" key="1">
    <source>
        <dbReference type="ARBA" id="ARBA00004141"/>
    </source>
</evidence>
<dbReference type="GO" id="GO:0016020">
    <property type="term" value="C:membrane"/>
    <property type="evidence" value="ECO:0007669"/>
    <property type="project" value="UniProtKB-SubCell"/>
</dbReference>
<feature type="region of interest" description="Disordered" evidence="5">
    <location>
        <begin position="195"/>
        <end position="216"/>
    </location>
</feature>
<dbReference type="Pfam" id="PF10507">
    <property type="entry name" value="TMEM65"/>
    <property type="match status" value="1"/>
</dbReference>
<keyword evidence="4 6" id="KW-0472">Membrane</keyword>
<keyword evidence="8" id="KW-1185">Reference proteome</keyword>
<dbReference type="Proteomes" id="UP001530293">
    <property type="component" value="Unassembled WGS sequence"/>
</dbReference>
<comment type="subcellular location">
    <subcellularLocation>
        <location evidence="1">Membrane</location>
        <topology evidence="1">Multi-pass membrane protein</topology>
    </subcellularLocation>
</comment>
<keyword evidence="2 6" id="KW-0812">Transmembrane</keyword>
<feature type="transmembrane region" description="Helical" evidence="6">
    <location>
        <begin position="166"/>
        <end position="188"/>
    </location>
</feature>
<evidence type="ECO:0000313" key="8">
    <source>
        <dbReference type="Proteomes" id="UP001530293"/>
    </source>
</evidence>
<protein>
    <recommendedName>
        <fullName evidence="9">Transmembrane protein 65</fullName>
    </recommendedName>
</protein>
<evidence type="ECO:0000256" key="5">
    <source>
        <dbReference type="SAM" id="MobiDB-lite"/>
    </source>
</evidence>
<dbReference type="PANTHER" id="PTHR21706:SF15">
    <property type="entry name" value="TRANSMEMBRANE PROTEIN 65"/>
    <property type="match status" value="1"/>
</dbReference>
<name>A0ABD3MWF0_9STRA</name>
<comment type="caution">
    <text evidence="7">The sequence shown here is derived from an EMBL/GenBank/DDBJ whole genome shotgun (WGS) entry which is preliminary data.</text>
</comment>
<evidence type="ECO:0000256" key="3">
    <source>
        <dbReference type="ARBA" id="ARBA00022989"/>
    </source>
</evidence>